<keyword evidence="3" id="KW-0812">Transmembrane</keyword>
<dbReference type="PANTHER" id="PTHR22911">
    <property type="entry name" value="ACYL-MALONYL CONDENSING ENZYME-RELATED"/>
    <property type="match status" value="1"/>
</dbReference>
<proteinExistence type="inferred from homology"/>
<comment type="subcellular location">
    <subcellularLocation>
        <location evidence="1">Endomembrane system</location>
        <topology evidence="1">Multi-pass membrane protein</topology>
    </subcellularLocation>
</comment>
<dbReference type="InterPro" id="IPR037185">
    <property type="entry name" value="EmrE-like"/>
</dbReference>
<accession>A0ABS5NSL8</accession>
<feature type="transmembrane region" description="Helical" evidence="3">
    <location>
        <begin position="123"/>
        <end position="141"/>
    </location>
</feature>
<feature type="transmembrane region" description="Helical" evidence="3">
    <location>
        <begin position="212"/>
        <end position="231"/>
    </location>
</feature>
<comment type="similarity">
    <text evidence="2">Belongs to the EamA transporter family.</text>
</comment>
<dbReference type="InterPro" id="IPR000620">
    <property type="entry name" value="EamA_dom"/>
</dbReference>
<feature type="transmembrane region" description="Helical" evidence="3">
    <location>
        <begin position="243"/>
        <end position="262"/>
    </location>
</feature>
<dbReference type="Pfam" id="PF00892">
    <property type="entry name" value="EamA"/>
    <property type="match status" value="2"/>
</dbReference>
<evidence type="ECO:0000256" key="3">
    <source>
        <dbReference type="SAM" id="Phobius"/>
    </source>
</evidence>
<evidence type="ECO:0000313" key="5">
    <source>
        <dbReference type="EMBL" id="MBS4190809.1"/>
    </source>
</evidence>
<keyword evidence="3" id="KW-0472">Membrane</keyword>
<feature type="domain" description="EamA" evidence="4">
    <location>
        <begin position="10"/>
        <end position="139"/>
    </location>
</feature>
<evidence type="ECO:0000313" key="6">
    <source>
        <dbReference type="Proteomes" id="UP000681027"/>
    </source>
</evidence>
<dbReference type="RefSeq" id="WP_213102224.1">
    <property type="nucleotide sequence ID" value="NZ_JAGYPM010000002.1"/>
</dbReference>
<feature type="transmembrane region" description="Helical" evidence="3">
    <location>
        <begin position="98"/>
        <end position="116"/>
    </location>
</feature>
<dbReference type="Proteomes" id="UP000681027">
    <property type="component" value="Unassembled WGS sequence"/>
</dbReference>
<feature type="transmembrane region" description="Helical" evidence="3">
    <location>
        <begin position="36"/>
        <end position="56"/>
    </location>
</feature>
<gene>
    <name evidence="5" type="ORF">KHA94_11495</name>
</gene>
<feature type="transmembrane region" description="Helical" evidence="3">
    <location>
        <begin position="147"/>
        <end position="167"/>
    </location>
</feature>
<keyword evidence="6" id="KW-1185">Reference proteome</keyword>
<feature type="domain" description="EamA" evidence="4">
    <location>
        <begin position="151"/>
        <end position="285"/>
    </location>
</feature>
<evidence type="ECO:0000256" key="1">
    <source>
        <dbReference type="ARBA" id="ARBA00004127"/>
    </source>
</evidence>
<name>A0ABS5NSL8_9BACI</name>
<feature type="transmembrane region" description="Helical" evidence="3">
    <location>
        <begin position="179"/>
        <end position="200"/>
    </location>
</feature>
<feature type="transmembrane region" description="Helical" evidence="3">
    <location>
        <begin position="9"/>
        <end position="30"/>
    </location>
</feature>
<comment type="caution">
    <text evidence="5">The sequence shown here is derived from an EMBL/GenBank/DDBJ whole genome shotgun (WGS) entry which is preliminary data.</text>
</comment>
<dbReference type="EMBL" id="JAGYPM010000002">
    <property type="protein sequence ID" value="MBS4190809.1"/>
    <property type="molecule type" value="Genomic_DNA"/>
</dbReference>
<reference evidence="5 6" key="1">
    <citation type="submission" date="2021-05" db="EMBL/GenBank/DDBJ databases">
        <title>Novel Bacillus species.</title>
        <authorList>
            <person name="Liu G."/>
        </authorList>
    </citation>
    <scope>NUCLEOTIDE SEQUENCE [LARGE SCALE GENOMIC DNA]</scope>
    <source>
        <strain evidence="5 6">FJAT-49705</strain>
    </source>
</reference>
<evidence type="ECO:0000259" key="4">
    <source>
        <dbReference type="Pfam" id="PF00892"/>
    </source>
</evidence>
<sequence length="305" mass="34051">MSDTKINPYVALAIGVFSVSTSAILVKVSTAPSGVIAFYRLFFSVLIMLPIFLIKYVPELRLITKRDWLFSVIAGVFLAFHFILWFESLNYTSVASSTVLVTLQPLFAFIGTYFFFKEKFSWKAILSGIIAVLGSVIISWGDLKISGSALFGDILALIACALVTAYLMFGQTVRKRLSLITYTFVVYSISTITLLIYVLIKQEPLLPYGTSDWVYFILLALIPTLLGHTIFNWSLKWLSTSTISMAILFEPVGAAVLAYYLLQESVVWTQLLGGGIIIIGVSLFLLDERSVRVKKRKVSDQTRLN</sequence>
<keyword evidence="3" id="KW-1133">Transmembrane helix</keyword>
<feature type="transmembrane region" description="Helical" evidence="3">
    <location>
        <begin position="268"/>
        <end position="286"/>
    </location>
</feature>
<dbReference type="SUPFAM" id="SSF103481">
    <property type="entry name" value="Multidrug resistance efflux transporter EmrE"/>
    <property type="match status" value="2"/>
</dbReference>
<evidence type="ECO:0000256" key="2">
    <source>
        <dbReference type="ARBA" id="ARBA00007362"/>
    </source>
</evidence>
<organism evidence="5 6">
    <name type="scientific">Cytobacillus citreus</name>
    <dbReference type="NCBI Taxonomy" id="2833586"/>
    <lineage>
        <taxon>Bacteria</taxon>
        <taxon>Bacillati</taxon>
        <taxon>Bacillota</taxon>
        <taxon>Bacilli</taxon>
        <taxon>Bacillales</taxon>
        <taxon>Bacillaceae</taxon>
        <taxon>Cytobacillus</taxon>
    </lineage>
</organism>
<dbReference type="PANTHER" id="PTHR22911:SF76">
    <property type="entry name" value="EAMA DOMAIN-CONTAINING PROTEIN"/>
    <property type="match status" value="1"/>
</dbReference>
<protein>
    <submittedName>
        <fullName evidence="5">DMT family transporter</fullName>
    </submittedName>
</protein>
<feature type="transmembrane region" description="Helical" evidence="3">
    <location>
        <begin position="68"/>
        <end position="86"/>
    </location>
</feature>